<sequence>MAEVQLQSTLTCPACGHQATETMPTTACQFFYECPGCHTLLRPKAGDCCVFCSYGTVPCPPIQQSSPCCSNVG</sequence>
<name>A0A371K3P3_9GAMM</name>
<proteinExistence type="predicted"/>
<gene>
    <name evidence="1" type="ORF">DX914_05270</name>
</gene>
<reference evidence="1 2" key="1">
    <citation type="submission" date="2018-08" db="EMBL/GenBank/DDBJ databases">
        <title>Lysobacter sp. zong2l5, whole genome shotgun sequence.</title>
        <authorList>
            <person name="Zhang X."/>
            <person name="Feng G."/>
            <person name="Zhu H."/>
        </authorList>
    </citation>
    <scope>NUCLEOTIDE SEQUENCE [LARGE SCALE GENOMIC DNA]</scope>
    <source>
        <strain evidence="2">zong2l5</strain>
    </source>
</reference>
<evidence type="ECO:0000313" key="2">
    <source>
        <dbReference type="Proteomes" id="UP000264492"/>
    </source>
</evidence>
<comment type="caution">
    <text evidence="1">The sequence shown here is derived from an EMBL/GenBank/DDBJ whole genome shotgun (WGS) entry which is preliminary data.</text>
</comment>
<accession>A0A371K3P3</accession>
<dbReference type="EMBL" id="QTSU01000001">
    <property type="protein sequence ID" value="RDZ28543.1"/>
    <property type="molecule type" value="Genomic_DNA"/>
</dbReference>
<organism evidence="1 2">
    <name type="scientific">Lysobacter silvisoli</name>
    <dbReference type="NCBI Taxonomy" id="2293254"/>
    <lineage>
        <taxon>Bacteria</taxon>
        <taxon>Pseudomonadati</taxon>
        <taxon>Pseudomonadota</taxon>
        <taxon>Gammaproteobacteria</taxon>
        <taxon>Lysobacterales</taxon>
        <taxon>Lysobacteraceae</taxon>
        <taxon>Lysobacter</taxon>
    </lineage>
</organism>
<evidence type="ECO:0000313" key="1">
    <source>
        <dbReference type="EMBL" id="RDZ28543.1"/>
    </source>
</evidence>
<dbReference type="AlphaFoldDB" id="A0A371K3P3"/>
<keyword evidence="2" id="KW-1185">Reference proteome</keyword>
<dbReference type="NCBIfam" id="NF041374">
    <property type="entry name" value="GDCCVxC"/>
    <property type="match status" value="1"/>
</dbReference>
<protein>
    <submittedName>
        <fullName evidence="1">Uncharacterized protein</fullName>
    </submittedName>
</protein>
<dbReference type="Proteomes" id="UP000264492">
    <property type="component" value="Unassembled WGS sequence"/>
</dbReference>
<dbReference type="InterPro" id="IPR047677">
    <property type="entry name" value="GDCCVxC"/>
</dbReference>